<reference evidence="6 7" key="1">
    <citation type="submission" date="2014-04" db="EMBL/GenBank/DDBJ databases">
        <authorList>
            <consortium name="DOE Joint Genome Institute"/>
            <person name="Kuo A."/>
            <person name="Zuccaro A."/>
            <person name="Kohler A."/>
            <person name="Nagy L.G."/>
            <person name="Floudas D."/>
            <person name="Copeland A."/>
            <person name="Barry K.W."/>
            <person name="Cichocki N."/>
            <person name="Veneault-Fourrey C."/>
            <person name="LaButti K."/>
            <person name="Lindquist E.A."/>
            <person name="Lipzen A."/>
            <person name="Lundell T."/>
            <person name="Morin E."/>
            <person name="Murat C."/>
            <person name="Sun H."/>
            <person name="Tunlid A."/>
            <person name="Henrissat B."/>
            <person name="Grigoriev I.V."/>
            <person name="Hibbett D.S."/>
            <person name="Martin F."/>
            <person name="Nordberg H.P."/>
            <person name="Cantor M.N."/>
            <person name="Hua S.X."/>
        </authorList>
    </citation>
    <scope>NUCLEOTIDE SEQUENCE [LARGE SCALE GENOMIC DNA]</scope>
    <source>
        <strain evidence="6 7">MAFF 305830</strain>
    </source>
</reference>
<dbReference type="AlphaFoldDB" id="A0A0C2WKE5"/>
<keyword evidence="3" id="KW-0862">Zinc</keyword>
<evidence type="ECO:0000313" key="6">
    <source>
        <dbReference type="EMBL" id="KIM26813.1"/>
    </source>
</evidence>
<dbReference type="PROSITE" id="PS50865">
    <property type="entry name" value="ZF_MYND_2"/>
    <property type="match status" value="1"/>
</dbReference>
<reference evidence="7" key="2">
    <citation type="submission" date="2015-01" db="EMBL/GenBank/DDBJ databases">
        <title>Evolutionary Origins and Diversification of the Mycorrhizal Mutualists.</title>
        <authorList>
            <consortium name="DOE Joint Genome Institute"/>
            <consortium name="Mycorrhizal Genomics Consortium"/>
            <person name="Kohler A."/>
            <person name="Kuo A."/>
            <person name="Nagy L.G."/>
            <person name="Floudas D."/>
            <person name="Copeland A."/>
            <person name="Barry K.W."/>
            <person name="Cichocki N."/>
            <person name="Veneault-Fourrey C."/>
            <person name="LaButti K."/>
            <person name="Lindquist E.A."/>
            <person name="Lipzen A."/>
            <person name="Lundell T."/>
            <person name="Morin E."/>
            <person name="Murat C."/>
            <person name="Riley R."/>
            <person name="Ohm R."/>
            <person name="Sun H."/>
            <person name="Tunlid A."/>
            <person name="Henrissat B."/>
            <person name="Grigoriev I.V."/>
            <person name="Hibbett D.S."/>
            <person name="Martin F."/>
        </authorList>
    </citation>
    <scope>NUCLEOTIDE SEQUENCE [LARGE SCALE GENOMIC DNA]</scope>
    <source>
        <strain evidence="7">MAFF 305830</strain>
    </source>
</reference>
<dbReference type="InterPro" id="IPR002893">
    <property type="entry name" value="Znf_MYND"/>
</dbReference>
<keyword evidence="1" id="KW-0479">Metal-binding</keyword>
<dbReference type="SUPFAM" id="SSF144232">
    <property type="entry name" value="HIT/MYND zinc finger-like"/>
    <property type="match status" value="1"/>
</dbReference>
<keyword evidence="2 4" id="KW-0863">Zinc-finger</keyword>
<accession>A0A0C2WKE5</accession>
<evidence type="ECO:0000313" key="7">
    <source>
        <dbReference type="Proteomes" id="UP000054097"/>
    </source>
</evidence>
<dbReference type="HOGENOM" id="CLU_872006_0_0_1"/>
<evidence type="ECO:0000256" key="3">
    <source>
        <dbReference type="ARBA" id="ARBA00022833"/>
    </source>
</evidence>
<proteinExistence type="predicted"/>
<dbReference type="EMBL" id="KN824303">
    <property type="protein sequence ID" value="KIM26813.1"/>
    <property type="molecule type" value="Genomic_DNA"/>
</dbReference>
<gene>
    <name evidence="6" type="ORF">M408DRAFT_25082</name>
</gene>
<feature type="domain" description="MYND-type" evidence="5">
    <location>
        <begin position="31"/>
        <end position="77"/>
    </location>
</feature>
<organism evidence="6 7">
    <name type="scientific">Serendipita vermifera MAFF 305830</name>
    <dbReference type="NCBI Taxonomy" id="933852"/>
    <lineage>
        <taxon>Eukaryota</taxon>
        <taxon>Fungi</taxon>
        <taxon>Dikarya</taxon>
        <taxon>Basidiomycota</taxon>
        <taxon>Agaricomycotina</taxon>
        <taxon>Agaricomycetes</taxon>
        <taxon>Sebacinales</taxon>
        <taxon>Serendipitaceae</taxon>
        <taxon>Serendipita</taxon>
    </lineage>
</organism>
<name>A0A0C2WKE5_SERVB</name>
<dbReference type="Gene3D" id="6.10.140.2220">
    <property type="match status" value="1"/>
</dbReference>
<dbReference type="GO" id="GO:0008270">
    <property type="term" value="F:zinc ion binding"/>
    <property type="evidence" value="ECO:0007669"/>
    <property type="project" value="UniProtKB-KW"/>
</dbReference>
<keyword evidence="7" id="KW-1185">Reference proteome</keyword>
<dbReference type="Proteomes" id="UP000054097">
    <property type="component" value="Unassembled WGS sequence"/>
</dbReference>
<dbReference type="Gene3D" id="1.10.220.160">
    <property type="match status" value="1"/>
</dbReference>
<dbReference type="OrthoDB" id="341421at2759"/>
<protein>
    <recommendedName>
        <fullName evidence="5">MYND-type domain-containing protein</fullName>
    </recommendedName>
</protein>
<evidence type="ECO:0000256" key="4">
    <source>
        <dbReference type="PROSITE-ProRule" id="PRU00134"/>
    </source>
</evidence>
<evidence type="ECO:0000256" key="2">
    <source>
        <dbReference type="ARBA" id="ARBA00022771"/>
    </source>
</evidence>
<sequence>MSESESLFDSLPEFIKATHWTSPGHKEWRYCAYCKRCQNDDFKVHRCKGCAQKKGPQVFYCGRKCQMQNWSNHKHWCLLGKADTDPSNERSTKVLSRWMRTNVLVLRWCVEQAYHYTPGANPSTTLVSFWIDGETSKISRITLRKRDNKESRCFKPMPYLYTVHLEHPNTPDGSLDTSYHQFDGFTSTEMQQTVVGHPQFPWIAATVFGSLKQTSPSAQVAEKRLSLLCAAVTHHTSNGSLVLPKLFNAGPVACSLRIPSTQMLLWNYKLKSIDLWEPFNNPKQMPAFILDPSHQLRRPVLGSEPSSDKAKTAVVDHSACYGGCHGHA</sequence>
<evidence type="ECO:0000256" key="1">
    <source>
        <dbReference type="ARBA" id="ARBA00022723"/>
    </source>
</evidence>
<dbReference type="Pfam" id="PF01753">
    <property type="entry name" value="zf-MYND"/>
    <property type="match status" value="1"/>
</dbReference>
<evidence type="ECO:0000259" key="5">
    <source>
        <dbReference type="PROSITE" id="PS50865"/>
    </source>
</evidence>